<dbReference type="SUPFAM" id="SSF54534">
    <property type="entry name" value="FKBP-like"/>
    <property type="match status" value="1"/>
</dbReference>
<dbReference type="PANTHER" id="PTHR47861:SF3">
    <property type="entry name" value="FKBP-TYPE PEPTIDYL-PROLYL CIS-TRANS ISOMERASE SLYD"/>
    <property type="match status" value="1"/>
</dbReference>
<keyword evidence="5 9" id="KW-0697">Rotamase</keyword>
<dbReference type="GO" id="GO:0003755">
    <property type="term" value="F:peptidyl-prolyl cis-trans isomerase activity"/>
    <property type="evidence" value="ECO:0007669"/>
    <property type="project" value="UniProtKB-UniRule"/>
</dbReference>
<dbReference type="EC" id="5.2.1.8" evidence="10"/>
<feature type="domain" description="PPIase FKBP-type" evidence="11">
    <location>
        <begin position="6"/>
        <end position="84"/>
    </location>
</feature>
<evidence type="ECO:0000256" key="10">
    <source>
        <dbReference type="RuleBase" id="RU003915"/>
    </source>
</evidence>
<dbReference type="GO" id="GO:0005737">
    <property type="term" value="C:cytoplasm"/>
    <property type="evidence" value="ECO:0007669"/>
    <property type="project" value="UniProtKB-SubCell"/>
</dbReference>
<name>A0A1I3CZ44_9GAMM</name>
<dbReference type="GO" id="GO:0042026">
    <property type="term" value="P:protein refolding"/>
    <property type="evidence" value="ECO:0007669"/>
    <property type="project" value="UniProtKB-ARBA"/>
</dbReference>
<gene>
    <name evidence="12" type="ORF">SAMN04487959_109168</name>
</gene>
<evidence type="ECO:0000256" key="5">
    <source>
        <dbReference type="ARBA" id="ARBA00023110"/>
    </source>
</evidence>
<evidence type="ECO:0000313" key="12">
    <source>
        <dbReference type="EMBL" id="SFH79636.1"/>
    </source>
</evidence>
<dbReference type="RefSeq" id="WP_092847281.1">
    <property type="nucleotide sequence ID" value="NZ_FOPY01000009.1"/>
</dbReference>
<dbReference type="STRING" id="442341.SAMN04487959_109168"/>
<evidence type="ECO:0000256" key="4">
    <source>
        <dbReference type="ARBA" id="ARBA00022490"/>
    </source>
</evidence>
<evidence type="ECO:0000256" key="6">
    <source>
        <dbReference type="ARBA" id="ARBA00023186"/>
    </source>
</evidence>
<keyword evidence="6" id="KW-0143">Chaperone</keyword>
<evidence type="ECO:0000256" key="9">
    <source>
        <dbReference type="PROSITE-ProRule" id="PRU00277"/>
    </source>
</evidence>
<evidence type="ECO:0000313" key="13">
    <source>
        <dbReference type="Proteomes" id="UP000199040"/>
    </source>
</evidence>
<keyword evidence="7 9" id="KW-0413">Isomerase</keyword>
<dbReference type="Pfam" id="PF00254">
    <property type="entry name" value="FKBP_C"/>
    <property type="match status" value="1"/>
</dbReference>
<sequence>MPIATQQVVALHYTLHDADGNVLDDSRHRDTPLSYLHGHDNIVAGLEQALEGAEVGSRLSVTLAPEQAYGRRDEALLREVARSAFAGVAELRPGMRFQAQGPDGPRTVTVVEVNDAQVTVDANHPLAGQTLRYDVEILAVRDATRAELAKGHPLAEDVDHTQVEDRKHP</sequence>
<comment type="catalytic activity">
    <reaction evidence="1 9 10">
        <text>[protein]-peptidylproline (omega=180) = [protein]-peptidylproline (omega=0)</text>
        <dbReference type="Rhea" id="RHEA:16237"/>
        <dbReference type="Rhea" id="RHEA-COMP:10747"/>
        <dbReference type="Rhea" id="RHEA-COMP:10748"/>
        <dbReference type="ChEBI" id="CHEBI:83833"/>
        <dbReference type="ChEBI" id="CHEBI:83834"/>
        <dbReference type="EC" id="5.2.1.8"/>
    </reaction>
</comment>
<comment type="subcellular location">
    <subcellularLocation>
        <location evidence="2">Cytoplasm</location>
    </subcellularLocation>
</comment>
<evidence type="ECO:0000256" key="2">
    <source>
        <dbReference type="ARBA" id="ARBA00004496"/>
    </source>
</evidence>
<dbReference type="Gene3D" id="3.10.50.40">
    <property type="match status" value="1"/>
</dbReference>
<comment type="function">
    <text evidence="8">Also involved in hydrogenase metallocenter assembly, probably by participating in the nickel insertion step. This function in hydrogenase biosynthesis requires chaperone activity and the presence of the metal-binding domain, but not PPIase activity.</text>
</comment>
<dbReference type="Proteomes" id="UP000199040">
    <property type="component" value="Unassembled WGS sequence"/>
</dbReference>
<dbReference type="PROSITE" id="PS50059">
    <property type="entry name" value="FKBP_PPIASE"/>
    <property type="match status" value="1"/>
</dbReference>
<evidence type="ECO:0000256" key="3">
    <source>
        <dbReference type="ARBA" id="ARBA00006577"/>
    </source>
</evidence>
<evidence type="ECO:0000256" key="7">
    <source>
        <dbReference type="ARBA" id="ARBA00023235"/>
    </source>
</evidence>
<accession>A0A1I3CZ44</accession>
<organism evidence="12 13">
    <name type="scientific">Modicisalibacter xianhensis</name>
    <dbReference type="NCBI Taxonomy" id="442341"/>
    <lineage>
        <taxon>Bacteria</taxon>
        <taxon>Pseudomonadati</taxon>
        <taxon>Pseudomonadota</taxon>
        <taxon>Gammaproteobacteria</taxon>
        <taxon>Oceanospirillales</taxon>
        <taxon>Halomonadaceae</taxon>
        <taxon>Modicisalibacter</taxon>
    </lineage>
</organism>
<evidence type="ECO:0000256" key="1">
    <source>
        <dbReference type="ARBA" id="ARBA00000971"/>
    </source>
</evidence>
<reference evidence="12 13" key="1">
    <citation type="submission" date="2016-10" db="EMBL/GenBank/DDBJ databases">
        <authorList>
            <person name="de Groot N.N."/>
        </authorList>
    </citation>
    <scope>NUCLEOTIDE SEQUENCE [LARGE SCALE GENOMIC DNA]</scope>
    <source>
        <strain evidence="12 13">CGMCC 1.6848</strain>
    </source>
</reference>
<dbReference type="InterPro" id="IPR001179">
    <property type="entry name" value="PPIase_FKBP_dom"/>
</dbReference>
<dbReference type="EMBL" id="FOPY01000009">
    <property type="protein sequence ID" value="SFH79636.1"/>
    <property type="molecule type" value="Genomic_DNA"/>
</dbReference>
<dbReference type="AlphaFoldDB" id="A0A1I3CZ44"/>
<keyword evidence="13" id="KW-1185">Reference proteome</keyword>
<dbReference type="InterPro" id="IPR046357">
    <property type="entry name" value="PPIase_dom_sf"/>
</dbReference>
<dbReference type="PANTHER" id="PTHR47861">
    <property type="entry name" value="FKBP-TYPE PEPTIDYL-PROLYL CIS-TRANS ISOMERASE SLYD"/>
    <property type="match status" value="1"/>
</dbReference>
<comment type="similarity">
    <text evidence="3 10">Belongs to the FKBP-type PPIase family.</text>
</comment>
<protein>
    <recommendedName>
        <fullName evidence="10">Peptidyl-prolyl cis-trans isomerase</fullName>
        <ecNumber evidence="10">5.2.1.8</ecNumber>
    </recommendedName>
</protein>
<evidence type="ECO:0000256" key="8">
    <source>
        <dbReference type="ARBA" id="ARBA00037071"/>
    </source>
</evidence>
<keyword evidence="4" id="KW-0963">Cytoplasm</keyword>
<proteinExistence type="inferred from homology"/>
<evidence type="ECO:0000259" key="11">
    <source>
        <dbReference type="PROSITE" id="PS50059"/>
    </source>
</evidence>